<accession>A0A318K1K8</accession>
<dbReference type="AlphaFoldDB" id="A0A318K1K8"/>
<proteinExistence type="predicted"/>
<dbReference type="Proteomes" id="UP000247569">
    <property type="component" value="Unassembled WGS sequence"/>
</dbReference>
<evidence type="ECO:0000313" key="1">
    <source>
        <dbReference type="EMBL" id="PXX65394.1"/>
    </source>
</evidence>
<organism evidence="1 2">
    <name type="scientific">Nocardia tenerifensis</name>
    <dbReference type="NCBI Taxonomy" id="228006"/>
    <lineage>
        <taxon>Bacteria</taxon>
        <taxon>Bacillati</taxon>
        <taxon>Actinomycetota</taxon>
        <taxon>Actinomycetes</taxon>
        <taxon>Mycobacteriales</taxon>
        <taxon>Nocardiaceae</taxon>
        <taxon>Nocardia</taxon>
    </lineage>
</organism>
<evidence type="ECO:0000313" key="2">
    <source>
        <dbReference type="Proteomes" id="UP000247569"/>
    </source>
</evidence>
<name>A0A318K1K8_9NOCA</name>
<dbReference type="RefSeq" id="WP_146251121.1">
    <property type="nucleotide sequence ID" value="NZ_QJKF01000004.1"/>
</dbReference>
<reference evidence="1 2" key="1">
    <citation type="submission" date="2018-05" db="EMBL/GenBank/DDBJ databases">
        <title>Genomic Encyclopedia of Type Strains, Phase IV (KMG-IV): sequencing the most valuable type-strain genomes for metagenomic binning, comparative biology and taxonomic classification.</title>
        <authorList>
            <person name="Goeker M."/>
        </authorList>
    </citation>
    <scope>NUCLEOTIDE SEQUENCE [LARGE SCALE GENOMIC DNA]</scope>
    <source>
        <strain evidence="1 2">DSM 44704</strain>
    </source>
</reference>
<keyword evidence="2" id="KW-1185">Reference proteome</keyword>
<dbReference type="OrthoDB" id="4553115at2"/>
<protein>
    <submittedName>
        <fullName evidence="1">Uncharacterized protein</fullName>
    </submittedName>
</protein>
<sequence length="236" mass="26056">MAGKIETLKEMMTVAAAEAMEPLGYVRYDYPDPAGGVYFAARDRGMPDVVPIVRMGLDRHSRGGLEVFGSTDLLAPRVGEVFRTMPSDALLERDVRDGQFLDVIESKGFDTLVGSTDSSVGRPMLDAAGVGAKVEWFTRVVAHQAADWFGKRDSMAKLIDLAQYSPPGVTPKRVGPRRLRAMVVLCLLNEASDTAVALMEWYLGLDSYMADTAERVAAFDVALRERFPEYAQRRTR</sequence>
<comment type="caution">
    <text evidence="1">The sequence shown here is derived from an EMBL/GenBank/DDBJ whole genome shotgun (WGS) entry which is preliminary data.</text>
</comment>
<dbReference type="EMBL" id="QJKF01000004">
    <property type="protein sequence ID" value="PXX65394.1"/>
    <property type="molecule type" value="Genomic_DNA"/>
</dbReference>
<gene>
    <name evidence="1" type="ORF">DFR70_104458</name>
</gene>